<evidence type="ECO:0000259" key="4">
    <source>
        <dbReference type="Pfam" id="PF22725"/>
    </source>
</evidence>
<feature type="domain" description="GFO/IDH/MocA-like oxidoreductase" evidence="4">
    <location>
        <begin position="140"/>
        <end position="264"/>
    </location>
</feature>
<evidence type="ECO:0000256" key="2">
    <source>
        <dbReference type="ARBA" id="ARBA00023002"/>
    </source>
</evidence>
<comment type="similarity">
    <text evidence="1">Belongs to the Gfo/Idh/MocA family.</text>
</comment>
<evidence type="ECO:0000259" key="3">
    <source>
        <dbReference type="Pfam" id="PF01408"/>
    </source>
</evidence>
<dbReference type="InParanoid" id="A0A0C3H3R2"/>
<dbReference type="PANTHER" id="PTHR43708">
    <property type="entry name" value="CONSERVED EXPRESSED OXIDOREDUCTASE (EUROFUNG)"/>
    <property type="match status" value="1"/>
</dbReference>
<dbReference type="PANTHER" id="PTHR43708:SF5">
    <property type="entry name" value="CONSERVED EXPRESSED OXIDOREDUCTASE (EUROFUNG)-RELATED"/>
    <property type="match status" value="1"/>
</dbReference>
<dbReference type="InterPro" id="IPR051317">
    <property type="entry name" value="Gfo/Idh/MocA_oxidoreduct"/>
</dbReference>
<dbReference type="SUPFAM" id="SSF51735">
    <property type="entry name" value="NAD(P)-binding Rossmann-fold domains"/>
    <property type="match status" value="1"/>
</dbReference>
<dbReference type="Gene3D" id="3.30.360.10">
    <property type="entry name" value="Dihydrodipicolinate Reductase, domain 2"/>
    <property type="match status" value="1"/>
</dbReference>
<dbReference type="InterPro" id="IPR000683">
    <property type="entry name" value="Gfo/Idh/MocA-like_OxRdtase_N"/>
</dbReference>
<protein>
    <recommendedName>
        <fullName evidence="7">Gfo/Idh/MocA-like oxidoreductase N-terminal domain-containing protein</fullName>
    </recommendedName>
</protein>
<evidence type="ECO:0000313" key="5">
    <source>
        <dbReference type="EMBL" id="KIN02831.1"/>
    </source>
</evidence>
<dbReference type="EMBL" id="KN832874">
    <property type="protein sequence ID" value="KIN02831.1"/>
    <property type="molecule type" value="Genomic_DNA"/>
</dbReference>
<dbReference type="InterPro" id="IPR036291">
    <property type="entry name" value="NAD(P)-bd_dom_sf"/>
</dbReference>
<dbReference type="Pfam" id="PF22725">
    <property type="entry name" value="GFO_IDH_MocA_C3"/>
    <property type="match status" value="1"/>
</dbReference>
<evidence type="ECO:0008006" key="7">
    <source>
        <dbReference type="Google" id="ProtNLM"/>
    </source>
</evidence>
<dbReference type="InterPro" id="IPR055170">
    <property type="entry name" value="GFO_IDH_MocA-like_dom"/>
</dbReference>
<reference evidence="6" key="2">
    <citation type="submission" date="2015-01" db="EMBL/GenBank/DDBJ databases">
        <title>Evolutionary Origins and Diversification of the Mycorrhizal Mutualists.</title>
        <authorList>
            <consortium name="DOE Joint Genome Institute"/>
            <consortium name="Mycorrhizal Genomics Consortium"/>
            <person name="Kohler A."/>
            <person name="Kuo A."/>
            <person name="Nagy L.G."/>
            <person name="Floudas D."/>
            <person name="Copeland A."/>
            <person name="Barry K.W."/>
            <person name="Cichocki N."/>
            <person name="Veneault-Fourrey C."/>
            <person name="LaButti K."/>
            <person name="Lindquist E.A."/>
            <person name="Lipzen A."/>
            <person name="Lundell T."/>
            <person name="Morin E."/>
            <person name="Murat C."/>
            <person name="Riley R."/>
            <person name="Ohm R."/>
            <person name="Sun H."/>
            <person name="Tunlid A."/>
            <person name="Henrissat B."/>
            <person name="Grigoriev I.V."/>
            <person name="Hibbett D.S."/>
            <person name="Martin F."/>
        </authorList>
    </citation>
    <scope>NUCLEOTIDE SEQUENCE [LARGE SCALE GENOMIC DNA]</scope>
    <source>
        <strain evidence="6">Zn</strain>
    </source>
</reference>
<feature type="domain" description="Gfo/Idh/MocA-like oxidoreductase N-terminal" evidence="3">
    <location>
        <begin position="5"/>
        <end position="129"/>
    </location>
</feature>
<accession>A0A0C3H3R2</accession>
<dbReference type="OrthoDB" id="6417021at2759"/>
<dbReference type="SUPFAM" id="SSF55347">
    <property type="entry name" value="Glyceraldehyde-3-phosphate dehydrogenase-like, C-terminal domain"/>
    <property type="match status" value="1"/>
</dbReference>
<organism evidence="5 6">
    <name type="scientific">Oidiodendron maius (strain Zn)</name>
    <dbReference type="NCBI Taxonomy" id="913774"/>
    <lineage>
        <taxon>Eukaryota</taxon>
        <taxon>Fungi</taxon>
        <taxon>Dikarya</taxon>
        <taxon>Ascomycota</taxon>
        <taxon>Pezizomycotina</taxon>
        <taxon>Leotiomycetes</taxon>
        <taxon>Leotiomycetes incertae sedis</taxon>
        <taxon>Myxotrichaceae</taxon>
        <taxon>Oidiodendron</taxon>
    </lineage>
</organism>
<dbReference type="STRING" id="913774.A0A0C3H3R2"/>
<dbReference type="HOGENOM" id="CLU_023194_19_0_1"/>
<dbReference type="AlphaFoldDB" id="A0A0C3H3R2"/>
<dbReference type="GO" id="GO:0000166">
    <property type="term" value="F:nucleotide binding"/>
    <property type="evidence" value="ECO:0007669"/>
    <property type="project" value="InterPro"/>
</dbReference>
<reference evidence="5 6" key="1">
    <citation type="submission" date="2014-04" db="EMBL/GenBank/DDBJ databases">
        <authorList>
            <consortium name="DOE Joint Genome Institute"/>
            <person name="Kuo A."/>
            <person name="Martino E."/>
            <person name="Perotto S."/>
            <person name="Kohler A."/>
            <person name="Nagy L.G."/>
            <person name="Floudas D."/>
            <person name="Copeland A."/>
            <person name="Barry K.W."/>
            <person name="Cichocki N."/>
            <person name="Veneault-Fourrey C."/>
            <person name="LaButti K."/>
            <person name="Lindquist E.A."/>
            <person name="Lipzen A."/>
            <person name="Lundell T."/>
            <person name="Morin E."/>
            <person name="Murat C."/>
            <person name="Sun H."/>
            <person name="Tunlid A."/>
            <person name="Henrissat B."/>
            <person name="Grigoriev I.V."/>
            <person name="Hibbett D.S."/>
            <person name="Martin F."/>
            <person name="Nordberg H.P."/>
            <person name="Cantor M.N."/>
            <person name="Hua S.X."/>
        </authorList>
    </citation>
    <scope>NUCLEOTIDE SEQUENCE [LARGE SCALE GENOMIC DNA]</scope>
    <source>
        <strain evidence="5 6">Zn</strain>
    </source>
</reference>
<proteinExistence type="inferred from homology"/>
<evidence type="ECO:0000256" key="1">
    <source>
        <dbReference type="ARBA" id="ARBA00010928"/>
    </source>
</evidence>
<keyword evidence="6" id="KW-1185">Reference proteome</keyword>
<dbReference type="Proteomes" id="UP000054321">
    <property type="component" value="Unassembled WGS sequence"/>
</dbReference>
<evidence type="ECO:0000313" key="6">
    <source>
        <dbReference type="Proteomes" id="UP000054321"/>
    </source>
</evidence>
<keyword evidence="2" id="KW-0560">Oxidoreductase</keyword>
<dbReference type="GO" id="GO:0016491">
    <property type="term" value="F:oxidoreductase activity"/>
    <property type="evidence" value="ECO:0007669"/>
    <property type="project" value="UniProtKB-KW"/>
</dbReference>
<sequence>MAPSINVGIIGYGSSVKICNVPYIVPNPDFTIYAFLQRAAAPDLETAKPGSHCTVDFPTAKHYQSADDFFADPKVELVIVCSHPDSHAAFAERALRSGKNVVVEKPFTTTSDEADNIIATAKETGKLLTCFQNRRYDSDFLTLRHLIRNNAFGKVTEFENHYDIEMPPFMLRNKTVKYVPGEGMLFAAGAHSIDQAVVLFGRPASVTAFLRSMRGIESDIDDTFTIILQYDGEWKDLLVTIKTAIVSPMFDQLKTFVRGSEGSFVKVSRSTFCFGVDTQEENISAGRAVTDKDFGTEPQRTWGLLTTLKKADTCQAYYEASKKYHGRFPSIPGNHLEYYKGIVAAIRGEKELVVKPTESRDGIRIIELARESHKKGVTVKWS</sequence>
<dbReference type="Gene3D" id="3.40.50.720">
    <property type="entry name" value="NAD(P)-binding Rossmann-like Domain"/>
    <property type="match status" value="1"/>
</dbReference>
<dbReference type="Pfam" id="PF01408">
    <property type="entry name" value="GFO_IDH_MocA"/>
    <property type="match status" value="1"/>
</dbReference>
<gene>
    <name evidence="5" type="ORF">OIDMADRAFT_195479</name>
</gene>
<name>A0A0C3H3R2_OIDMZ</name>